<keyword evidence="2" id="KW-0812">Transmembrane</keyword>
<dbReference type="AlphaFoldDB" id="A0AAN1WFN0"/>
<sequence>MMNISQPLQHKQNGMATILIILVVGISLMALSMSIVHNVKSTQQKHIAANATAHVQPLAWTGVEVFRSYLENLSEDEVKALAPSANKIPISVSTIKDANAVIKADILEASTVVPDGLFEYYRIPVRITAFDHVADASSTVEVVYYIAPPGGKNCLDCTTLEATLDFRDDLELEGNLGVKAPSGKTATFNVDGSISATNISLNHINYLNSTGNITLSSGTFIDELFSNGDINLSGSASTLKASALGNVNLTSQAAADIIETNSNVLLQLSGQARTSIDALGIILNDSTATQGAATAGKDILIPATGGSMTQASAVGNVDIAGGSMTIPAIKAQGNVACPGSYWKNFDSIRAQGIAINCPIDNPNANNPIDYDIVDNTPVTIKLMTPLTPFSMPSPTVNVWPLKDYANYVFTPEGNNMRVLVRNINGLENGNYYLADYPQNGRHFKNYLCKEINNAGTCVTPATPQETRTLCYGFSVSDACLSYDSTEDRWTFNGKSFAPGIIWLDGNLTLDNGFYYNTFLATGNIDTAGGMKTSASNFASFASTCELDYPENKNTTGDFDELYPVNLCNISGSAMHYNPIGNIALASGGTPPGESTYAGGIINLGSSNEINGTLLAGENLITHGSTTVRGYITAASESGKKPGLDNNTLGGSTTIDLENLPEGYDPSTVPPMEPVDPDDDSQGKGFSKIIWARYL</sequence>
<reference evidence="3 4" key="1">
    <citation type="journal article" date="2022" name="IScience">
        <title>An ultrasensitive nanofiber-based assay for enzymatic hydrolysis and deep-sea microbial degradation of cellulose.</title>
        <authorList>
            <person name="Tsudome M."/>
            <person name="Tachioka M."/>
            <person name="Miyazaki M."/>
            <person name="Uchimura K."/>
            <person name="Tsuda M."/>
            <person name="Takaki Y."/>
            <person name="Deguchi S."/>
        </authorList>
    </citation>
    <scope>NUCLEOTIDE SEQUENCE [LARGE SCALE GENOMIC DNA]</scope>
    <source>
        <strain evidence="3 4">GE09</strain>
    </source>
</reference>
<gene>
    <name evidence="3" type="ORF">MARGE09_P0903</name>
</gene>
<keyword evidence="2" id="KW-1133">Transmembrane helix</keyword>
<dbReference type="RefSeq" id="WP_236986194.1">
    <property type="nucleotide sequence ID" value="NZ_AP023086.1"/>
</dbReference>
<protein>
    <submittedName>
        <fullName evidence="3">Uncharacterized protein</fullName>
    </submittedName>
</protein>
<evidence type="ECO:0000256" key="2">
    <source>
        <dbReference type="SAM" id="Phobius"/>
    </source>
</evidence>
<proteinExistence type="predicted"/>
<keyword evidence="2" id="KW-0472">Membrane</keyword>
<dbReference type="Proteomes" id="UP001320119">
    <property type="component" value="Chromosome"/>
</dbReference>
<name>A0AAN1WFN0_9GAMM</name>
<organism evidence="3 4">
    <name type="scientific">Marinagarivorans cellulosilyticus</name>
    <dbReference type="NCBI Taxonomy" id="2721545"/>
    <lineage>
        <taxon>Bacteria</taxon>
        <taxon>Pseudomonadati</taxon>
        <taxon>Pseudomonadota</taxon>
        <taxon>Gammaproteobacteria</taxon>
        <taxon>Cellvibrionales</taxon>
        <taxon>Cellvibrionaceae</taxon>
        <taxon>Marinagarivorans</taxon>
    </lineage>
</organism>
<dbReference type="EMBL" id="AP023086">
    <property type="protein sequence ID" value="BCD96703.1"/>
    <property type="molecule type" value="Genomic_DNA"/>
</dbReference>
<feature type="transmembrane region" description="Helical" evidence="2">
    <location>
        <begin position="12"/>
        <end position="36"/>
    </location>
</feature>
<keyword evidence="4" id="KW-1185">Reference proteome</keyword>
<dbReference type="KEGG" id="marq:MARGE09_P0903"/>
<evidence type="ECO:0000313" key="3">
    <source>
        <dbReference type="EMBL" id="BCD96703.1"/>
    </source>
</evidence>
<feature type="region of interest" description="Disordered" evidence="1">
    <location>
        <begin position="656"/>
        <end position="683"/>
    </location>
</feature>
<evidence type="ECO:0000313" key="4">
    <source>
        <dbReference type="Proteomes" id="UP001320119"/>
    </source>
</evidence>
<evidence type="ECO:0000256" key="1">
    <source>
        <dbReference type="SAM" id="MobiDB-lite"/>
    </source>
</evidence>
<accession>A0AAN1WFN0</accession>